<feature type="chain" id="PRO_5023094593" evidence="1">
    <location>
        <begin position="22"/>
        <end position="270"/>
    </location>
</feature>
<sequence length="270" mass="30942">MKRKLLNIIILTLIFSDLAFAQSNFISDYNIIDIKPIETNIIVPFITNLQTNSIFSNSIFKPGTNIYSDDFTHRHSLGIDFGTTLFSTLIAPFLFNLTYEQPDGAYRKALDGKFGFRFAYTYRLLQKMELDATLGMYFINSYYTNSGFYYSGSIYAIPFSAGVRFYFNKGNNATGFFLLPKIGGTFFITKANLYQYNEVRQAFTKENKDIFVFDKYLALEMGFRIDISKSLGLTSGVRPFIDISIMDVGISFVYVLRFVPLPRFSVGIFF</sequence>
<keyword evidence="1" id="KW-0732">Signal</keyword>
<comment type="caution">
    <text evidence="2">The sequence shown here is derived from an EMBL/GenBank/DDBJ whole genome shotgun (WGS) entry which is preliminary data.</text>
</comment>
<dbReference type="EMBL" id="SAYG01000010">
    <property type="protein sequence ID" value="TXJ43815.1"/>
    <property type="molecule type" value="Genomic_DNA"/>
</dbReference>
<dbReference type="AlphaFoldDB" id="A0A5C8F0Q4"/>
<dbReference type="Proteomes" id="UP000324574">
    <property type="component" value="Unassembled WGS sequence"/>
</dbReference>
<protein>
    <submittedName>
        <fullName evidence="2">Uncharacterized protein</fullName>
    </submittedName>
</protein>
<proteinExistence type="predicted"/>
<name>A0A5C8F0Q4_9SPIR</name>
<evidence type="ECO:0000256" key="1">
    <source>
        <dbReference type="SAM" id="SignalP"/>
    </source>
</evidence>
<gene>
    <name evidence="2" type="ORF">EPJ70_09795</name>
</gene>
<dbReference type="RefSeq" id="WP_147527204.1">
    <property type="nucleotide sequence ID" value="NZ_SAYG01000010.1"/>
</dbReference>
<evidence type="ECO:0000313" key="2">
    <source>
        <dbReference type="EMBL" id="TXJ43815.1"/>
    </source>
</evidence>
<organism evidence="2 3">
    <name type="scientific">Brachyspira aalborgi</name>
    <dbReference type="NCBI Taxonomy" id="29522"/>
    <lineage>
        <taxon>Bacteria</taxon>
        <taxon>Pseudomonadati</taxon>
        <taxon>Spirochaetota</taxon>
        <taxon>Spirochaetia</taxon>
        <taxon>Brachyspirales</taxon>
        <taxon>Brachyspiraceae</taxon>
        <taxon>Brachyspira</taxon>
    </lineage>
</organism>
<feature type="signal peptide" evidence="1">
    <location>
        <begin position="1"/>
        <end position="21"/>
    </location>
</feature>
<reference evidence="2 3" key="1">
    <citation type="journal article" date="1992" name="Lakartidningen">
        <title>[Penicillin V and not amoxicillin is the first choice preparation in acute otitis].</title>
        <authorList>
            <person name="Kamme C."/>
            <person name="Lundgren K."/>
            <person name="Prellner K."/>
        </authorList>
    </citation>
    <scope>NUCLEOTIDE SEQUENCE [LARGE SCALE GENOMIC DNA]</scope>
    <source>
        <strain evidence="2 3">PC3714II</strain>
    </source>
</reference>
<evidence type="ECO:0000313" key="3">
    <source>
        <dbReference type="Proteomes" id="UP000324574"/>
    </source>
</evidence>
<accession>A0A5C8F0Q4</accession>